<keyword evidence="1" id="KW-1133">Transmembrane helix</keyword>
<feature type="transmembrane region" description="Helical" evidence="1">
    <location>
        <begin position="207"/>
        <end position="224"/>
    </location>
</feature>
<dbReference type="AlphaFoldDB" id="A0A644WQE7"/>
<feature type="transmembrane region" description="Helical" evidence="1">
    <location>
        <begin position="298"/>
        <end position="324"/>
    </location>
</feature>
<feature type="transmembrane region" description="Helical" evidence="1">
    <location>
        <begin position="51"/>
        <end position="81"/>
    </location>
</feature>
<feature type="transmembrane region" description="Helical" evidence="1">
    <location>
        <begin position="102"/>
        <end position="126"/>
    </location>
</feature>
<gene>
    <name evidence="2" type="ORF">SDC9_52345</name>
</gene>
<feature type="transmembrane region" description="Helical" evidence="1">
    <location>
        <begin position="146"/>
        <end position="171"/>
    </location>
</feature>
<feature type="transmembrane region" description="Helical" evidence="1">
    <location>
        <begin position="20"/>
        <end position="45"/>
    </location>
</feature>
<feature type="transmembrane region" description="Helical" evidence="1">
    <location>
        <begin position="268"/>
        <end position="291"/>
    </location>
</feature>
<evidence type="ECO:0000256" key="1">
    <source>
        <dbReference type="SAM" id="Phobius"/>
    </source>
</evidence>
<reference evidence="2" key="1">
    <citation type="submission" date="2019-08" db="EMBL/GenBank/DDBJ databases">
        <authorList>
            <person name="Kucharzyk K."/>
            <person name="Murdoch R.W."/>
            <person name="Higgins S."/>
            <person name="Loffler F."/>
        </authorList>
    </citation>
    <scope>NUCLEOTIDE SEQUENCE</scope>
</reference>
<name>A0A644WQE7_9ZZZZ</name>
<proteinExistence type="predicted"/>
<keyword evidence="1" id="KW-0812">Transmembrane</keyword>
<feature type="transmembrane region" description="Helical" evidence="1">
    <location>
        <begin position="183"/>
        <end position="201"/>
    </location>
</feature>
<feature type="transmembrane region" description="Helical" evidence="1">
    <location>
        <begin position="236"/>
        <end position="256"/>
    </location>
</feature>
<sequence length="333" mass="35593">MRTAGLRSLSLARHGFTSHLPLWFAGSLFLAAVIDVIAALTSFVAQPEDNYGAAFTLVSVFIRPGTLTVLLIVVLMLAWCWGDSADERARATSPTLRTSRKTPAATIAGWLAVVGGGLMAVLAVWLGALLMIDGRNWARQGGPEGLALITLLVLGLILAELLLVLLPVWLGVLVLRQRTRARYALIVYGVLAFVGIQFWPLLDREPLIGWVTAAIPALLIWAELRERGLAGSVRGCWRGVVLLVIDIPLTVIFAIAEVGTGRAEDALALALVTLSFTCTYVIMLWLAMWAVSRDDNALWAGLNASLVVAAPLLLSLLGLGATLIEVFAQLGAA</sequence>
<keyword evidence="1" id="KW-0472">Membrane</keyword>
<evidence type="ECO:0000313" key="2">
    <source>
        <dbReference type="EMBL" id="MPM06050.1"/>
    </source>
</evidence>
<organism evidence="2">
    <name type="scientific">bioreactor metagenome</name>
    <dbReference type="NCBI Taxonomy" id="1076179"/>
    <lineage>
        <taxon>unclassified sequences</taxon>
        <taxon>metagenomes</taxon>
        <taxon>ecological metagenomes</taxon>
    </lineage>
</organism>
<dbReference type="EMBL" id="VSSQ01001191">
    <property type="protein sequence ID" value="MPM06050.1"/>
    <property type="molecule type" value="Genomic_DNA"/>
</dbReference>
<comment type="caution">
    <text evidence="2">The sequence shown here is derived from an EMBL/GenBank/DDBJ whole genome shotgun (WGS) entry which is preliminary data.</text>
</comment>
<protein>
    <submittedName>
        <fullName evidence="2">Uncharacterized protein</fullName>
    </submittedName>
</protein>
<accession>A0A644WQE7</accession>